<evidence type="ECO:0000313" key="21">
    <source>
        <dbReference type="EMBL" id="MBC8531284.1"/>
    </source>
</evidence>
<dbReference type="Gene3D" id="1.20.1090.10">
    <property type="entry name" value="Dehydroquinate synthase-like - alpha domain"/>
    <property type="match status" value="1"/>
</dbReference>
<accession>A0A926D5J8</accession>
<keyword evidence="14 18" id="KW-0520">NAD</keyword>
<comment type="subcellular location">
    <subcellularLocation>
        <location evidence="4 18">Cytoplasm</location>
    </subcellularLocation>
</comment>
<feature type="domain" description="3-dehydroquinate synthase C-terminal" evidence="20">
    <location>
        <begin position="181"/>
        <end position="321"/>
    </location>
</feature>
<dbReference type="InterPro" id="IPR016037">
    <property type="entry name" value="DHQ_synth_AroB"/>
</dbReference>
<comment type="caution">
    <text evidence="18">Lacks conserved residue(s) required for the propagation of feature annotation.</text>
</comment>
<evidence type="ECO:0000259" key="19">
    <source>
        <dbReference type="Pfam" id="PF01761"/>
    </source>
</evidence>
<evidence type="ECO:0000256" key="18">
    <source>
        <dbReference type="HAMAP-Rule" id="MF_00110"/>
    </source>
</evidence>
<evidence type="ECO:0000256" key="11">
    <source>
        <dbReference type="ARBA" id="ARBA00022723"/>
    </source>
</evidence>
<dbReference type="NCBIfam" id="TIGR01357">
    <property type="entry name" value="aroB"/>
    <property type="match status" value="1"/>
</dbReference>
<dbReference type="InterPro" id="IPR056179">
    <property type="entry name" value="DHQS_C"/>
</dbReference>
<evidence type="ECO:0000256" key="2">
    <source>
        <dbReference type="ARBA" id="ARBA00001911"/>
    </source>
</evidence>
<keyword evidence="15 18" id="KW-0057">Aromatic amino acid biosynthesis</keyword>
<evidence type="ECO:0000256" key="15">
    <source>
        <dbReference type="ARBA" id="ARBA00023141"/>
    </source>
</evidence>
<dbReference type="SUPFAM" id="SSF56796">
    <property type="entry name" value="Dehydroquinate synthase-like"/>
    <property type="match status" value="1"/>
</dbReference>
<dbReference type="Pfam" id="PF24621">
    <property type="entry name" value="DHQS_C"/>
    <property type="match status" value="1"/>
</dbReference>
<comment type="cofactor">
    <cofactor evidence="3">
        <name>Zn(2+)</name>
        <dbReference type="ChEBI" id="CHEBI:29105"/>
    </cofactor>
</comment>
<dbReference type="InterPro" id="IPR030960">
    <property type="entry name" value="DHQS/DOIS_N"/>
</dbReference>
<dbReference type="GO" id="GO:0008652">
    <property type="term" value="P:amino acid biosynthetic process"/>
    <property type="evidence" value="ECO:0007669"/>
    <property type="project" value="UniProtKB-KW"/>
</dbReference>
<keyword evidence="17 18" id="KW-0170">Cobalt</keyword>
<dbReference type="FunFam" id="3.40.50.1970:FF:000007">
    <property type="entry name" value="Pentafunctional AROM polypeptide"/>
    <property type="match status" value="1"/>
</dbReference>
<evidence type="ECO:0000313" key="22">
    <source>
        <dbReference type="Proteomes" id="UP000623172"/>
    </source>
</evidence>
<dbReference type="GO" id="GO:0005737">
    <property type="term" value="C:cytoplasm"/>
    <property type="evidence" value="ECO:0007669"/>
    <property type="project" value="UniProtKB-SubCell"/>
</dbReference>
<keyword evidence="22" id="KW-1185">Reference proteome</keyword>
<dbReference type="GO" id="GO:0046872">
    <property type="term" value="F:metal ion binding"/>
    <property type="evidence" value="ECO:0007669"/>
    <property type="project" value="UniProtKB-KW"/>
</dbReference>
<feature type="binding site" evidence="18">
    <location>
        <position position="262"/>
    </location>
    <ligand>
        <name>Zn(2+)</name>
        <dbReference type="ChEBI" id="CHEBI:29105"/>
    </ligand>
</feature>
<keyword evidence="13 18" id="KW-0862">Zinc</keyword>
<dbReference type="Pfam" id="PF01761">
    <property type="entry name" value="DHQ_synthase"/>
    <property type="match status" value="1"/>
</dbReference>
<name>A0A926D5J8_9FIRM</name>
<organism evidence="21 22">
    <name type="scientific">Gehongia tenuis</name>
    <dbReference type="NCBI Taxonomy" id="2763655"/>
    <lineage>
        <taxon>Bacteria</taxon>
        <taxon>Bacillati</taxon>
        <taxon>Bacillota</taxon>
        <taxon>Clostridia</taxon>
        <taxon>Christensenellales</taxon>
        <taxon>Christensenellaceae</taxon>
        <taxon>Gehongia</taxon>
    </lineage>
</organism>
<comment type="caution">
    <text evidence="21">The sequence shown here is derived from an EMBL/GenBank/DDBJ whole genome shotgun (WGS) entry which is preliminary data.</text>
</comment>
<evidence type="ECO:0000256" key="1">
    <source>
        <dbReference type="ARBA" id="ARBA00001393"/>
    </source>
</evidence>
<sequence>MKLEVRLPQRGYAIHLKKGILDGVGELLRQTFQGPKVLIATDSNVAPLYGERVRNSLERAGYATQTFVFAAGEASKNMNTLMDVYGVLADGHFTRSDAVLALGGGVVGDLSGLAAATYLRGIRFYQVPTTLLAQIDSSVGGKVAVDLPQGKNLVGNFYQPGAVFIDPDTLSTLPEAEVLGGFGEAVKHGAIMDENYFARMEGYQTIADLLKDSEKLIEGSLRVKIGMVEQDERDTGARMALNFGHTLGHALEAATGFDRYIHGIAVAWGMAAVARGSVAMGWMKAEDARRLNALLERFHMIPEVNLSLDDLMGKAASDKKNFGGTLTLVVVPELGKHEFKRLSLEELRRFTKEALPWIS</sequence>
<evidence type="ECO:0000256" key="14">
    <source>
        <dbReference type="ARBA" id="ARBA00023027"/>
    </source>
</evidence>
<feature type="binding site" evidence="18">
    <location>
        <position position="184"/>
    </location>
    <ligand>
        <name>Zn(2+)</name>
        <dbReference type="ChEBI" id="CHEBI:29105"/>
    </ligand>
</feature>
<feature type="binding site" evidence="18">
    <location>
        <begin position="169"/>
        <end position="172"/>
    </location>
    <ligand>
        <name>NAD(+)</name>
        <dbReference type="ChEBI" id="CHEBI:57540"/>
    </ligand>
</feature>
<comment type="cofactor">
    <cofactor evidence="2 18">
        <name>NAD(+)</name>
        <dbReference type="ChEBI" id="CHEBI:57540"/>
    </cofactor>
</comment>
<reference evidence="21" key="1">
    <citation type="submission" date="2020-08" db="EMBL/GenBank/DDBJ databases">
        <title>Genome public.</title>
        <authorList>
            <person name="Liu C."/>
            <person name="Sun Q."/>
        </authorList>
    </citation>
    <scope>NUCLEOTIDE SEQUENCE</scope>
    <source>
        <strain evidence="21">NSJ-53</strain>
    </source>
</reference>
<keyword evidence="9 18" id="KW-0963">Cytoplasm</keyword>
<feature type="binding site" evidence="18">
    <location>
        <begin position="129"/>
        <end position="130"/>
    </location>
    <ligand>
        <name>NAD(+)</name>
        <dbReference type="ChEBI" id="CHEBI:57540"/>
    </ligand>
</feature>
<evidence type="ECO:0000259" key="20">
    <source>
        <dbReference type="Pfam" id="PF24621"/>
    </source>
</evidence>
<dbReference type="GO" id="GO:0003856">
    <property type="term" value="F:3-dehydroquinate synthase activity"/>
    <property type="evidence" value="ECO:0007669"/>
    <property type="project" value="UniProtKB-UniRule"/>
</dbReference>
<evidence type="ECO:0000256" key="16">
    <source>
        <dbReference type="ARBA" id="ARBA00023239"/>
    </source>
</evidence>
<dbReference type="Gene3D" id="3.40.50.1970">
    <property type="match status" value="1"/>
</dbReference>
<dbReference type="AlphaFoldDB" id="A0A926D5J8"/>
<dbReference type="CDD" id="cd08195">
    <property type="entry name" value="DHQS"/>
    <property type="match status" value="1"/>
</dbReference>
<comment type="function">
    <text evidence="18">Catalyzes the conversion of 3-deoxy-D-arabino-heptulosonate 7-phosphate (DAHP) to dehydroquinate (DHQ).</text>
</comment>
<proteinExistence type="inferred from homology"/>
<gene>
    <name evidence="18 21" type="primary">aroB</name>
    <name evidence="21" type="ORF">H8696_05415</name>
</gene>
<dbReference type="GO" id="GO:0000166">
    <property type="term" value="F:nucleotide binding"/>
    <property type="evidence" value="ECO:0007669"/>
    <property type="project" value="UniProtKB-KW"/>
</dbReference>
<comment type="cofactor">
    <cofactor evidence="18">
        <name>Co(2+)</name>
        <dbReference type="ChEBI" id="CHEBI:48828"/>
    </cofactor>
    <cofactor evidence="18">
        <name>Zn(2+)</name>
        <dbReference type="ChEBI" id="CHEBI:29105"/>
    </cofactor>
    <text evidence="18">Binds 1 divalent metal cation per subunit. Can use either Co(2+) or Zn(2+).</text>
</comment>
<evidence type="ECO:0000256" key="8">
    <source>
        <dbReference type="ARBA" id="ARBA00017684"/>
    </source>
</evidence>
<keyword evidence="16 18" id="KW-0456">Lyase</keyword>
<evidence type="ECO:0000256" key="9">
    <source>
        <dbReference type="ARBA" id="ARBA00022490"/>
    </source>
</evidence>
<feature type="binding site" evidence="18">
    <location>
        <position position="142"/>
    </location>
    <ligand>
        <name>NAD(+)</name>
        <dbReference type="ChEBI" id="CHEBI:57540"/>
    </ligand>
</feature>
<evidence type="ECO:0000256" key="5">
    <source>
        <dbReference type="ARBA" id="ARBA00004661"/>
    </source>
</evidence>
<comment type="catalytic activity">
    <reaction evidence="1 18">
        <text>7-phospho-2-dehydro-3-deoxy-D-arabino-heptonate = 3-dehydroquinate + phosphate</text>
        <dbReference type="Rhea" id="RHEA:21968"/>
        <dbReference type="ChEBI" id="CHEBI:32364"/>
        <dbReference type="ChEBI" id="CHEBI:43474"/>
        <dbReference type="ChEBI" id="CHEBI:58394"/>
        <dbReference type="EC" id="4.2.3.4"/>
    </reaction>
</comment>
<feature type="binding site" evidence="18">
    <location>
        <begin position="105"/>
        <end position="109"/>
    </location>
    <ligand>
        <name>NAD(+)</name>
        <dbReference type="ChEBI" id="CHEBI:57540"/>
    </ligand>
</feature>
<feature type="domain" description="3-dehydroquinate synthase N-terminal" evidence="19">
    <location>
        <begin position="67"/>
        <end position="178"/>
    </location>
</feature>
<evidence type="ECO:0000256" key="7">
    <source>
        <dbReference type="ARBA" id="ARBA00013031"/>
    </source>
</evidence>
<keyword evidence="11 18" id="KW-0479">Metal-binding</keyword>
<dbReference type="EMBL" id="JACRSR010000001">
    <property type="protein sequence ID" value="MBC8531284.1"/>
    <property type="molecule type" value="Genomic_DNA"/>
</dbReference>
<comment type="pathway">
    <text evidence="5 18">Metabolic intermediate biosynthesis; chorismate biosynthesis; chorismate from D-erythrose 4-phosphate and phosphoenolpyruvate: step 2/7.</text>
</comment>
<dbReference type="PANTHER" id="PTHR43622:SF7">
    <property type="entry name" value="3-DEHYDROQUINATE SYNTHASE, CHLOROPLASTIC"/>
    <property type="match status" value="1"/>
</dbReference>
<evidence type="ECO:0000256" key="17">
    <source>
        <dbReference type="ARBA" id="ARBA00023285"/>
    </source>
</evidence>
<dbReference type="GO" id="GO:0009073">
    <property type="term" value="P:aromatic amino acid family biosynthetic process"/>
    <property type="evidence" value="ECO:0007669"/>
    <property type="project" value="UniProtKB-KW"/>
</dbReference>
<evidence type="ECO:0000256" key="6">
    <source>
        <dbReference type="ARBA" id="ARBA00005412"/>
    </source>
</evidence>
<keyword evidence="12 18" id="KW-0547">Nucleotide-binding</keyword>
<comment type="similarity">
    <text evidence="6 18">Belongs to the sugar phosphate cyclases superfamily. Dehydroquinate synthase family.</text>
</comment>
<dbReference type="RefSeq" id="WP_249315615.1">
    <property type="nucleotide sequence ID" value="NZ_JACRSR010000001.1"/>
</dbReference>
<dbReference type="EC" id="4.2.3.4" evidence="7 18"/>
<dbReference type="InterPro" id="IPR050071">
    <property type="entry name" value="Dehydroquinate_synthase"/>
</dbReference>
<dbReference type="InterPro" id="IPR030963">
    <property type="entry name" value="DHQ_synth_fam"/>
</dbReference>
<evidence type="ECO:0000256" key="4">
    <source>
        <dbReference type="ARBA" id="ARBA00004496"/>
    </source>
</evidence>
<evidence type="ECO:0000256" key="10">
    <source>
        <dbReference type="ARBA" id="ARBA00022605"/>
    </source>
</evidence>
<dbReference type="HAMAP" id="MF_00110">
    <property type="entry name" value="DHQ_synthase"/>
    <property type="match status" value="1"/>
</dbReference>
<keyword evidence="10 18" id="KW-0028">Amino-acid biosynthesis</keyword>
<feature type="binding site" evidence="18">
    <location>
        <position position="151"/>
    </location>
    <ligand>
        <name>NAD(+)</name>
        <dbReference type="ChEBI" id="CHEBI:57540"/>
    </ligand>
</feature>
<evidence type="ECO:0000256" key="13">
    <source>
        <dbReference type="ARBA" id="ARBA00022833"/>
    </source>
</evidence>
<dbReference type="PANTHER" id="PTHR43622">
    <property type="entry name" value="3-DEHYDROQUINATE SYNTHASE"/>
    <property type="match status" value="1"/>
</dbReference>
<dbReference type="Proteomes" id="UP000623172">
    <property type="component" value="Unassembled WGS sequence"/>
</dbReference>
<evidence type="ECO:0000256" key="12">
    <source>
        <dbReference type="ARBA" id="ARBA00022741"/>
    </source>
</evidence>
<dbReference type="PIRSF" id="PIRSF001455">
    <property type="entry name" value="DHQ_synth"/>
    <property type="match status" value="1"/>
</dbReference>
<feature type="binding site" evidence="18">
    <location>
        <position position="245"/>
    </location>
    <ligand>
        <name>Zn(2+)</name>
        <dbReference type="ChEBI" id="CHEBI:29105"/>
    </ligand>
</feature>
<protein>
    <recommendedName>
        <fullName evidence="8 18">3-dehydroquinate synthase</fullName>
        <shortName evidence="18">DHQS</shortName>
        <ecNumber evidence="7 18">4.2.3.4</ecNumber>
    </recommendedName>
</protein>
<dbReference type="GO" id="GO:0009423">
    <property type="term" value="P:chorismate biosynthetic process"/>
    <property type="evidence" value="ECO:0007669"/>
    <property type="project" value="UniProtKB-UniRule"/>
</dbReference>
<evidence type="ECO:0000256" key="3">
    <source>
        <dbReference type="ARBA" id="ARBA00001947"/>
    </source>
</evidence>